<feature type="domain" description="HIT-type" evidence="6">
    <location>
        <begin position="55"/>
        <end position="88"/>
    </location>
</feature>
<dbReference type="PANTHER" id="PTHR13483:SF11">
    <property type="entry name" value="ZINC FINGER HIT DOMAIN-CONTAINING PROTEIN 3"/>
    <property type="match status" value="1"/>
</dbReference>
<dbReference type="Proteomes" id="UP001303760">
    <property type="component" value="Unassembled WGS sequence"/>
</dbReference>
<dbReference type="PROSITE" id="PS00028">
    <property type="entry name" value="ZINC_FINGER_C2H2_1"/>
    <property type="match status" value="1"/>
</dbReference>
<evidence type="ECO:0000256" key="4">
    <source>
        <dbReference type="PROSITE-ProRule" id="PRU00453"/>
    </source>
</evidence>
<dbReference type="GO" id="GO:0008270">
    <property type="term" value="F:zinc ion binding"/>
    <property type="evidence" value="ECO:0007669"/>
    <property type="project" value="UniProtKB-UniRule"/>
</dbReference>
<dbReference type="SUPFAM" id="SSF144232">
    <property type="entry name" value="HIT/MYND zinc finger-like"/>
    <property type="match status" value="1"/>
</dbReference>
<evidence type="ECO:0000313" key="7">
    <source>
        <dbReference type="EMBL" id="KAK4233240.1"/>
    </source>
</evidence>
<dbReference type="InterPro" id="IPR013087">
    <property type="entry name" value="Znf_C2H2_type"/>
</dbReference>
<evidence type="ECO:0000313" key="8">
    <source>
        <dbReference type="Proteomes" id="UP001303760"/>
    </source>
</evidence>
<sequence length="254" mass="27592">MTTTESDMAGPAPQSTMLGAVSPEATAPPATDPAPGAGADAEQSPQPNKPDPKLCGVCGTQPGKYKCPRCSMPYCSVACSKQHKENHPPDPPKPERPSSDASNTNKTNPPAEEDPYSILLEHREAFQRLFAKYPSLPSALTRIQEVTLPPSDNNASTSSFSSIPGLGTVAANASRNRTQPWTKDVGLRKGAEALRRARTDPSDTGDGVREFCDLVRFLLSKREEKGRELVRRVREEVTAEETRVIERLLKEERG</sequence>
<evidence type="ECO:0000256" key="3">
    <source>
        <dbReference type="ARBA" id="ARBA00022833"/>
    </source>
</evidence>
<gene>
    <name evidence="7" type="ORF">C8A03DRAFT_19646</name>
</gene>
<organism evidence="7 8">
    <name type="scientific">Achaetomium macrosporum</name>
    <dbReference type="NCBI Taxonomy" id="79813"/>
    <lineage>
        <taxon>Eukaryota</taxon>
        <taxon>Fungi</taxon>
        <taxon>Dikarya</taxon>
        <taxon>Ascomycota</taxon>
        <taxon>Pezizomycotina</taxon>
        <taxon>Sordariomycetes</taxon>
        <taxon>Sordariomycetidae</taxon>
        <taxon>Sordariales</taxon>
        <taxon>Chaetomiaceae</taxon>
        <taxon>Achaetomium</taxon>
    </lineage>
</organism>
<dbReference type="GO" id="GO:0005634">
    <property type="term" value="C:nucleus"/>
    <property type="evidence" value="ECO:0007669"/>
    <property type="project" value="TreeGrafter"/>
</dbReference>
<feature type="compositionally biased region" description="Low complexity" evidence="5">
    <location>
        <begin position="23"/>
        <end position="42"/>
    </location>
</feature>
<dbReference type="InterPro" id="IPR051639">
    <property type="entry name" value="BCD1"/>
</dbReference>
<evidence type="ECO:0000256" key="2">
    <source>
        <dbReference type="ARBA" id="ARBA00022771"/>
    </source>
</evidence>
<reference evidence="7" key="2">
    <citation type="submission" date="2023-05" db="EMBL/GenBank/DDBJ databases">
        <authorList>
            <consortium name="Lawrence Berkeley National Laboratory"/>
            <person name="Steindorff A."/>
            <person name="Hensen N."/>
            <person name="Bonometti L."/>
            <person name="Westerberg I."/>
            <person name="Brannstrom I.O."/>
            <person name="Guillou S."/>
            <person name="Cros-Aarteil S."/>
            <person name="Calhoun S."/>
            <person name="Haridas S."/>
            <person name="Kuo A."/>
            <person name="Mondo S."/>
            <person name="Pangilinan J."/>
            <person name="Riley R."/>
            <person name="Labutti K."/>
            <person name="Andreopoulos B."/>
            <person name="Lipzen A."/>
            <person name="Chen C."/>
            <person name="Yanf M."/>
            <person name="Daum C."/>
            <person name="Ng V."/>
            <person name="Clum A."/>
            <person name="Ohm R."/>
            <person name="Martin F."/>
            <person name="Silar P."/>
            <person name="Natvig D."/>
            <person name="Lalanne C."/>
            <person name="Gautier V."/>
            <person name="Ament-Velasquez S.L."/>
            <person name="Kruys A."/>
            <person name="Hutchinson M.I."/>
            <person name="Powell A.J."/>
            <person name="Barry K."/>
            <person name="Miller A.N."/>
            <person name="Grigoriev I.V."/>
            <person name="Debuchy R."/>
            <person name="Gladieux P."/>
            <person name="Thoren M.H."/>
            <person name="Johannesson H."/>
        </authorList>
    </citation>
    <scope>NUCLEOTIDE SEQUENCE</scope>
    <source>
        <strain evidence="7">CBS 532.94</strain>
    </source>
</reference>
<dbReference type="Gene3D" id="3.30.60.190">
    <property type="match status" value="1"/>
</dbReference>
<evidence type="ECO:0000256" key="5">
    <source>
        <dbReference type="SAM" id="MobiDB-lite"/>
    </source>
</evidence>
<dbReference type="GO" id="GO:0048254">
    <property type="term" value="P:snoRNA localization"/>
    <property type="evidence" value="ECO:0007669"/>
    <property type="project" value="TreeGrafter"/>
</dbReference>
<reference evidence="7" key="1">
    <citation type="journal article" date="2023" name="Mol. Phylogenet. Evol.">
        <title>Genome-scale phylogeny and comparative genomics of the fungal order Sordariales.</title>
        <authorList>
            <person name="Hensen N."/>
            <person name="Bonometti L."/>
            <person name="Westerberg I."/>
            <person name="Brannstrom I.O."/>
            <person name="Guillou S."/>
            <person name="Cros-Aarteil S."/>
            <person name="Calhoun S."/>
            <person name="Haridas S."/>
            <person name="Kuo A."/>
            <person name="Mondo S."/>
            <person name="Pangilinan J."/>
            <person name="Riley R."/>
            <person name="LaButti K."/>
            <person name="Andreopoulos B."/>
            <person name="Lipzen A."/>
            <person name="Chen C."/>
            <person name="Yan M."/>
            <person name="Daum C."/>
            <person name="Ng V."/>
            <person name="Clum A."/>
            <person name="Steindorff A."/>
            <person name="Ohm R.A."/>
            <person name="Martin F."/>
            <person name="Silar P."/>
            <person name="Natvig D.O."/>
            <person name="Lalanne C."/>
            <person name="Gautier V."/>
            <person name="Ament-Velasquez S.L."/>
            <person name="Kruys A."/>
            <person name="Hutchinson M.I."/>
            <person name="Powell A.J."/>
            <person name="Barry K."/>
            <person name="Miller A.N."/>
            <person name="Grigoriev I.V."/>
            <person name="Debuchy R."/>
            <person name="Gladieux P."/>
            <person name="Hiltunen Thoren M."/>
            <person name="Johannesson H."/>
        </authorList>
    </citation>
    <scope>NUCLEOTIDE SEQUENCE</scope>
    <source>
        <strain evidence="7">CBS 532.94</strain>
    </source>
</reference>
<evidence type="ECO:0000259" key="6">
    <source>
        <dbReference type="PROSITE" id="PS51083"/>
    </source>
</evidence>
<dbReference type="AlphaFoldDB" id="A0AAN7H9S9"/>
<dbReference type="GO" id="GO:0070761">
    <property type="term" value="C:pre-snoRNP complex"/>
    <property type="evidence" value="ECO:0007669"/>
    <property type="project" value="TreeGrafter"/>
</dbReference>
<proteinExistence type="predicted"/>
<keyword evidence="2 4" id="KW-0863">Zinc-finger</keyword>
<dbReference type="PROSITE" id="PS51083">
    <property type="entry name" value="ZF_HIT"/>
    <property type="match status" value="1"/>
</dbReference>
<feature type="region of interest" description="Disordered" evidence="5">
    <location>
        <begin position="1"/>
        <end position="53"/>
    </location>
</feature>
<dbReference type="PANTHER" id="PTHR13483">
    <property type="entry name" value="BOX C_D SNORNA PROTEIN 1-RELATED"/>
    <property type="match status" value="1"/>
</dbReference>
<keyword evidence="3" id="KW-0862">Zinc</keyword>
<keyword evidence="1" id="KW-0479">Metal-binding</keyword>
<keyword evidence="8" id="KW-1185">Reference proteome</keyword>
<dbReference type="CDD" id="cd23024">
    <property type="entry name" value="zf-HIT_ZNHIT2-3"/>
    <property type="match status" value="1"/>
</dbReference>
<protein>
    <recommendedName>
        <fullName evidence="6">HIT-type domain-containing protein</fullName>
    </recommendedName>
</protein>
<name>A0AAN7H9S9_9PEZI</name>
<evidence type="ECO:0000256" key="1">
    <source>
        <dbReference type="ARBA" id="ARBA00022723"/>
    </source>
</evidence>
<dbReference type="EMBL" id="MU860616">
    <property type="protein sequence ID" value="KAK4233240.1"/>
    <property type="molecule type" value="Genomic_DNA"/>
</dbReference>
<dbReference type="GO" id="GO:0000492">
    <property type="term" value="P:box C/D snoRNP assembly"/>
    <property type="evidence" value="ECO:0007669"/>
    <property type="project" value="TreeGrafter"/>
</dbReference>
<dbReference type="InterPro" id="IPR007529">
    <property type="entry name" value="Znf_HIT"/>
</dbReference>
<accession>A0AAN7H9S9</accession>
<feature type="compositionally biased region" description="Basic and acidic residues" evidence="5">
    <location>
        <begin position="82"/>
        <end position="98"/>
    </location>
</feature>
<comment type="caution">
    <text evidence="7">The sequence shown here is derived from an EMBL/GenBank/DDBJ whole genome shotgun (WGS) entry which is preliminary data.</text>
</comment>
<dbReference type="GO" id="GO:0000463">
    <property type="term" value="P:maturation of LSU-rRNA from tricistronic rRNA transcript (SSU-rRNA, 5.8S rRNA, LSU-rRNA)"/>
    <property type="evidence" value="ECO:0007669"/>
    <property type="project" value="TreeGrafter"/>
</dbReference>
<dbReference type="Pfam" id="PF04438">
    <property type="entry name" value="zf-HIT"/>
    <property type="match status" value="1"/>
</dbReference>
<feature type="region of interest" description="Disordered" evidence="5">
    <location>
        <begin position="80"/>
        <end position="117"/>
    </location>
</feature>